<keyword evidence="9" id="KW-0325">Glycoprotein</keyword>
<keyword evidence="8" id="KW-1015">Disulfide bond</keyword>
<proteinExistence type="predicted"/>
<dbReference type="RefSeq" id="XP_036839924.1">
    <property type="nucleotide sequence ID" value="XM_036984029.1"/>
</dbReference>
<dbReference type="SMR" id="A0A8C7PBE4"/>
<dbReference type="RefSeq" id="XP_036839923.1">
    <property type="nucleotide sequence ID" value="XM_036984028.1"/>
</dbReference>
<dbReference type="GO" id="GO:0016020">
    <property type="term" value="C:membrane"/>
    <property type="evidence" value="ECO:0007669"/>
    <property type="project" value="UniProtKB-SubCell"/>
</dbReference>
<dbReference type="GO" id="GO:0042288">
    <property type="term" value="F:MHC class I protein binding"/>
    <property type="evidence" value="ECO:0007669"/>
    <property type="project" value="InterPro"/>
</dbReference>
<dbReference type="GO" id="GO:0009986">
    <property type="term" value="C:cell surface"/>
    <property type="evidence" value="ECO:0007669"/>
    <property type="project" value="TreeGrafter"/>
</dbReference>
<dbReference type="SUPFAM" id="SSF48726">
    <property type="entry name" value="Immunoglobulin"/>
    <property type="match status" value="1"/>
</dbReference>
<dbReference type="InterPro" id="IPR013106">
    <property type="entry name" value="Ig_V-set"/>
</dbReference>
<dbReference type="RefSeq" id="XP_036839925.1">
    <property type="nucleotide sequence ID" value="XM_036984030.1"/>
</dbReference>
<name>A0A8C7PBE4_ONCMY</name>
<keyword evidence="15" id="KW-1185">Reference proteome</keyword>
<evidence type="ECO:0000256" key="11">
    <source>
        <dbReference type="SAM" id="MobiDB-lite"/>
    </source>
</evidence>
<dbReference type="PROSITE" id="PS50835">
    <property type="entry name" value="IG_LIKE"/>
    <property type="match status" value="1"/>
</dbReference>
<feature type="transmembrane region" description="Helical" evidence="12">
    <location>
        <begin position="203"/>
        <end position="225"/>
    </location>
</feature>
<evidence type="ECO:0000256" key="10">
    <source>
        <dbReference type="ARBA" id="ARBA00023319"/>
    </source>
</evidence>
<evidence type="ECO:0000256" key="8">
    <source>
        <dbReference type="ARBA" id="ARBA00023157"/>
    </source>
</evidence>
<reference evidence="14" key="2">
    <citation type="submission" date="2025-08" db="UniProtKB">
        <authorList>
            <consortium name="Ensembl"/>
        </authorList>
    </citation>
    <scope>IDENTIFICATION</scope>
</reference>
<reference evidence="14" key="1">
    <citation type="submission" date="2020-07" db="EMBL/GenBank/DDBJ databases">
        <title>A long reads based de novo assembly of the rainbow trout Arlee double haploid line genome.</title>
        <authorList>
            <person name="Gao G."/>
            <person name="Palti Y."/>
        </authorList>
    </citation>
    <scope>NUCLEOTIDE SEQUENCE [LARGE SCALE GENOMIC DNA]</scope>
</reference>
<dbReference type="RefSeq" id="XP_036839926.1">
    <property type="nucleotide sequence ID" value="XM_036984031.1"/>
</dbReference>
<dbReference type="GO" id="GO:0050776">
    <property type="term" value="P:regulation of immune response"/>
    <property type="evidence" value="ECO:0007669"/>
    <property type="project" value="InterPro"/>
</dbReference>
<dbReference type="Ensembl" id="ENSOMYT00000022368.2">
    <property type="protein sequence ID" value="ENSOMYP00000020364.2"/>
    <property type="gene ID" value="ENSOMYG00000009854.2"/>
</dbReference>
<keyword evidence="4" id="KW-0391">Immunity</keyword>
<dbReference type="PANTHER" id="PTHR11292">
    <property type="entry name" value="T-CELL SURFACE GLYCOPROTEIN CD8 BETA CHAIN"/>
    <property type="match status" value="1"/>
</dbReference>
<keyword evidence="6" id="KW-1064">Adaptive immunity</keyword>
<feature type="domain" description="Ig-like" evidence="13">
    <location>
        <begin position="22"/>
        <end position="153"/>
    </location>
</feature>
<feature type="region of interest" description="Disordered" evidence="11">
    <location>
        <begin position="164"/>
        <end position="187"/>
    </location>
</feature>
<evidence type="ECO:0000256" key="2">
    <source>
        <dbReference type="ARBA" id="ARBA00022692"/>
    </source>
</evidence>
<gene>
    <name evidence="14" type="primary">LOC110528449</name>
</gene>
<dbReference type="Pfam" id="PF07686">
    <property type="entry name" value="V-set"/>
    <property type="match status" value="1"/>
</dbReference>
<evidence type="ECO:0000313" key="15">
    <source>
        <dbReference type="Proteomes" id="UP000694395"/>
    </source>
</evidence>
<feature type="compositionally biased region" description="Polar residues" evidence="11">
    <location>
        <begin position="174"/>
        <end position="187"/>
    </location>
</feature>
<dbReference type="InterPro" id="IPR036179">
    <property type="entry name" value="Ig-like_dom_sf"/>
</dbReference>
<dbReference type="Proteomes" id="UP000694395">
    <property type="component" value="Chromosome 7"/>
</dbReference>
<dbReference type="InterPro" id="IPR007110">
    <property type="entry name" value="Ig-like_dom"/>
</dbReference>
<dbReference type="GeneTree" id="ENSGT00510000048998"/>
<keyword evidence="7 12" id="KW-0472">Membrane</keyword>
<evidence type="ECO:0000313" key="14">
    <source>
        <dbReference type="Ensembl" id="ENSOMYP00000020364.2"/>
    </source>
</evidence>
<dbReference type="GO" id="GO:0015026">
    <property type="term" value="F:coreceptor activity"/>
    <property type="evidence" value="ECO:0007669"/>
    <property type="project" value="InterPro"/>
</dbReference>
<protein>
    <recommendedName>
        <fullName evidence="13">Ig-like domain-containing protein</fullName>
    </recommendedName>
</protein>
<evidence type="ECO:0000256" key="3">
    <source>
        <dbReference type="ARBA" id="ARBA00022729"/>
    </source>
</evidence>
<reference evidence="14" key="3">
    <citation type="submission" date="2025-09" db="UniProtKB">
        <authorList>
            <consortium name="Ensembl"/>
        </authorList>
    </citation>
    <scope>IDENTIFICATION</scope>
</reference>
<dbReference type="Gene3D" id="2.60.40.10">
    <property type="entry name" value="Immunoglobulins"/>
    <property type="match status" value="1"/>
</dbReference>
<dbReference type="GO" id="GO:0002250">
    <property type="term" value="P:adaptive immune response"/>
    <property type="evidence" value="ECO:0007669"/>
    <property type="project" value="UniProtKB-KW"/>
</dbReference>
<accession>A0A8C7PBE4</accession>
<evidence type="ECO:0000256" key="1">
    <source>
        <dbReference type="ARBA" id="ARBA00004479"/>
    </source>
</evidence>
<dbReference type="InterPro" id="IPR013783">
    <property type="entry name" value="Ig-like_fold"/>
</dbReference>
<keyword evidence="2 12" id="KW-0812">Transmembrane</keyword>
<dbReference type="PANTHER" id="PTHR11292:SF7">
    <property type="entry name" value="T-CELL SURFACE GLYCOPROTEIN CD8 BETA CHAIN-RELATED"/>
    <property type="match status" value="1"/>
</dbReference>
<evidence type="ECO:0000256" key="5">
    <source>
        <dbReference type="ARBA" id="ARBA00022989"/>
    </source>
</evidence>
<evidence type="ECO:0000259" key="13">
    <source>
        <dbReference type="PROSITE" id="PS50835"/>
    </source>
</evidence>
<keyword evidence="10" id="KW-0393">Immunoglobulin domain</keyword>
<evidence type="ECO:0000256" key="9">
    <source>
        <dbReference type="ARBA" id="ARBA00023180"/>
    </source>
</evidence>
<evidence type="ECO:0000256" key="4">
    <source>
        <dbReference type="ARBA" id="ARBA00022859"/>
    </source>
</evidence>
<organism evidence="14 15">
    <name type="scientific">Oncorhynchus mykiss</name>
    <name type="common">Rainbow trout</name>
    <name type="synonym">Salmo gairdneri</name>
    <dbReference type="NCBI Taxonomy" id="8022"/>
    <lineage>
        <taxon>Eukaryota</taxon>
        <taxon>Metazoa</taxon>
        <taxon>Chordata</taxon>
        <taxon>Craniata</taxon>
        <taxon>Vertebrata</taxon>
        <taxon>Euteleostomi</taxon>
        <taxon>Actinopterygii</taxon>
        <taxon>Neopterygii</taxon>
        <taxon>Teleostei</taxon>
        <taxon>Protacanthopterygii</taxon>
        <taxon>Salmoniformes</taxon>
        <taxon>Salmonidae</taxon>
        <taxon>Salmoninae</taxon>
        <taxon>Oncorhynchus</taxon>
    </lineage>
</organism>
<evidence type="ECO:0000256" key="6">
    <source>
        <dbReference type="ARBA" id="ARBA00023130"/>
    </source>
</evidence>
<dbReference type="AlphaFoldDB" id="A0A8C7PBE4"/>
<evidence type="ECO:0000256" key="7">
    <source>
        <dbReference type="ARBA" id="ARBA00023136"/>
    </source>
</evidence>
<comment type="subcellular location">
    <subcellularLocation>
        <location evidence="1">Membrane</location>
        <topology evidence="1">Single-pass type I membrane protein</topology>
    </subcellularLocation>
</comment>
<keyword evidence="5 12" id="KW-1133">Transmembrane helix</keyword>
<keyword evidence="3" id="KW-0732">Signal</keyword>
<sequence>MKGKESTFADPQLTLETYTTSPQPLKMTPLGLVWTMVCLMTTVSCQRLSESDFVRYPRINDTEVLTCECSSRSCQTVFWFRTLHNNLDIQFLLSLNNAGRTSHEPSVDKHRFQASKRDGGSKMTFSLRLINISSEDAGLYTCMLQNQKENELWRPGVLLRPGETRPTLLPVTKPQPQDIPNSIPNGRCTKSNYQTPKGCGSKVLWPLVGVLLALAVALISTLYYFSRLPKKCQHQFAKKGPLE</sequence>
<evidence type="ECO:0000256" key="12">
    <source>
        <dbReference type="SAM" id="Phobius"/>
    </source>
</evidence>
<dbReference type="InterPro" id="IPR042414">
    <property type="entry name" value="CD8B"/>
</dbReference>
<dbReference type="GeneID" id="110528449"/>
<dbReference type="OrthoDB" id="9394844at2759"/>
<dbReference type="KEGG" id="omy:110528449"/>